<sequence length="80" mass="8282">MGACLPPGRGDLEAVSPPVSIGAGASGRLKDDGAGRVPAGTVENSDQLSDLQCGHVTVTRFHEDFPQNARLQTRHLCGSV</sequence>
<evidence type="ECO:0000313" key="1">
    <source>
        <dbReference type="EMBL" id="GAA14992.1"/>
    </source>
</evidence>
<dbReference type="EMBL" id="BACI01000120">
    <property type="protein sequence ID" value="GAA14992.1"/>
    <property type="molecule type" value="Genomic_DNA"/>
</dbReference>
<evidence type="ECO:0000313" key="2">
    <source>
        <dbReference type="Proteomes" id="UP000003558"/>
    </source>
</evidence>
<dbReference type="AlphaFoldDB" id="F9W2A3"/>
<accession>F9W2A3</accession>
<name>F9W2A3_9ACTN</name>
<comment type="caution">
    <text evidence="1">The sequence shown here is derived from an EMBL/GenBank/DDBJ whole genome shotgun (WGS) entry which is preliminary data.</text>
</comment>
<gene>
    <name evidence="1" type="ORF">GOALK_120_00490</name>
</gene>
<dbReference type="STRING" id="1027371.GOALK_120_00490"/>
<organism evidence="1 2">
    <name type="scientific">Gordonia alkanivorans NBRC 16433</name>
    <dbReference type="NCBI Taxonomy" id="1027371"/>
    <lineage>
        <taxon>Bacteria</taxon>
        <taxon>Bacillati</taxon>
        <taxon>Actinomycetota</taxon>
        <taxon>Actinomycetes</taxon>
        <taxon>Mycobacteriales</taxon>
        <taxon>Gordoniaceae</taxon>
        <taxon>Gordonia</taxon>
    </lineage>
</organism>
<reference evidence="1 2" key="1">
    <citation type="submission" date="2011-05" db="EMBL/GenBank/DDBJ databases">
        <title>Whole genome shotgun sequence of Gordonia alkanivorans NBRC 16433.</title>
        <authorList>
            <person name="Hosoyama A."/>
            <person name="Nakamura S."/>
            <person name="Takarada H."/>
            <person name="Tsuchikane K."/>
            <person name="Yamazaki S."/>
            <person name="Fujita N."/>
        </authorList>
    </citation>
    <scope>NUCLEOTIDE SEQUENCE [LARGE SCALE GENOMIC DNA]</scope>
    <source>
        <strain evidence="1 2">NBRC 16433</strain>
    </source>
</reference>
<dbReference type="Proteomes" id="UP000003558">
    <property type="component" value="Unassembled WGS sequence"/>
</dbReference>
<proteinExistence type="predicted"/>
<protein>
    <submittedName>
        <fullName evidence="1">Uncharacterized protein</fullName>
    </submittedName>
</protein>